<evidence type="ECO:0000313" key="7">
    <source>
        <dbReference type="EMBL" id="MBF9001305.1"/>
    </source>
</evidence>
<keyword evidence="5" id="KW-0963">Cytoplasm</keyword>
<comment type="caution">
    <text evidence="7">The sequence shown here is derived from an EMBL/GenBank/DDBJ whole genome shotgun (WGS) entry which is preliminary data.</text>
</comment>
<protein>
    <recommendedName>
        <fullName evidence="4">Sulfurtransferase TusD homolog</fullName>
    </recommendedName>
</protein>
<dbReference type="Pfam" id="PF02635">
    <property type="entry name" value="DsrE"/>
    <property type="match status" value="1"/>
</dbReference>
<dbReference type="InterPro" id="IPR027396">
    <property type="entry name" value="DsrEFH-like"/>
</dbReference>
<dbReference type="EMBL" id="JADPMR010000001">
    <property type="protein sequence ID" value="MBF9001305.1"/>
    <property type="molecule type" value="Genomic_DNA"/>
</dbReference>
<organism evidence="7 8">
    <name type="scientific">Vibrio nitrifigilis</name>
    <dbReference type="NCBI Taxonomy" id="2789781"/>
    <lineage>
        <taxon>Bacteria</taxon>
        <taxon>Pseudomonadati</taxon>
        <taxon>Pseudomonadota</taxon>
        <taxon>Gammaproteobacteria</taxon>
        <taxon>Vibrionales</taxon>
        <taxon>Vibrionaceae</taxon>
        <taxon>Vibrio</taxon>
    </lineage>
</organism>
<reference evidence="7 8" key="1">
    <citation type="submission" date="2020-11" db="EMBL/GenBank/DDBJ databases">
        <title>Vibrio nitrifigilis sp. nov., a marine nitrogen-fixing bacterium isolated from the lagoon sediment of an islet inside an atoll.</title>
        <authorList>
            <person name="Wang L.-T."/>
            <person name="Shieh W.Y."/>
        </authorList>
    </citation>
    <scope>NUCLEOTIDE SEQUENCE [LARGE SCALE GENOMIC DNA]</scope>
    <source>
        <strain evidence="7 8">NFV-1</strain>
    </source>
</reference>
<dbReference type="NCBIfam" id="NF001237">
    <property type="entry name" value="PRK00207.1"/>
    <property type="match status" value="1"/>
</dbReference>
<evidence type="ECO:0000313" key="8">
    <source>
        <dbReference type="Proteomes" id="UP000597206"/>
    </source>
</evidence>
<dbReference type="GO" id="GO:0016740">
    <property type="term" value="F:transferase activity"/>
    <property type="evidence" value="ECO:0007669"/>
    <property type="project" value="UniProtKB-KW"/>
</dbReference>
<keyword evidence="6 7" id="KW-0808">Transferase</keyword>
<dbReference type="RefSeq" id="WP_196123623.1">
    <property type="nucleotide sequence ID" value="NZ_JADPMR010000001.1"/>
</dbReference>
<dbReference type="InterPro" id="IPR017463">
    <property type="entry name" value="Sulphur_relay_TusD/DsrE"/>
</dbReference>
<gene>
    <name evidence="7" type="primary">tusD</name>
    <name evidence="7" type="ORF">I1A42_12295</name>
</gene>
<comment type="similarity">
    <text evidence="3">Belongs to the DsrE/TusD family.</text>
</comment>
<dbReference type="InterPro" id="IPR003787">
    <property type="entry name" value="Sulphur_relay_DsrE/F-like"/>
</dbReference>
<dbReference type="Proteomes" id="UP000597206">
    <property type="component" value="Unassembled WGS sequence"/>
</dbReference>
<evidence type="ECO:0000256" key="1">
    <source>
        <dbReference type="ARBA" id="ARBA00002850"/>
    </source>
</evidence>
<dbReference type="NCBIfam" id="TIGR03012">
    <property type="entry name" value="sulf_tusD_dsrE"/>
    <property type="match status" value="1"/>
</dbReference>
<accession>A0ABS0GFV2</accession>
<evidence type="ECO:0000256" key="5">
    <source>
        <dbReference type="ARBA" id="ARBA00022490"/>
    </source>
</evidence>
<dbReference type="PANTHER" id="PTHR34874:SF3">
    <property type="entry name" value="SULFURTRANSFERASE TUSD"/>
    <property type="match status" value="1"/>
</dbReference>
<dbReference type="SUPFAM" id="SSF75169">
    <property type="entry name" value="DsrEFH-like"/>
    <property type="match status" value="1"/>
</dbReference>
<comment type="subcellular location">
    <subcellularLocation>
        <location evidence="2">Cytoplasm</location>
    </subcellularLocation>
</comment>
<comment type="function">
    <text evidence="1">Could be part of a sulfur-relay system.</text>
</comment>
<sequence>MSESPSTSLNYCLVVNGPVYGTQTSRSAYLFANALIEKGHTLKGVFFYQDGVNNGSALTVPANDEFDLVAAWQSLAQKHNVKLETCVAAALRRGIVSEAEQQLHQLPNSNLAQGFEQTGLGSLAESLLTQDRVVQF</sequence>
<name>A0ABS0GFV2_9VIBR</name>
<evidence type="ECO:0000256" key="6">
    <source>
        <dbReference type="ARBA" id="ARBA00022679"/>
    </source>
</evidence>
<evidence type="ECO:0000256" key="4">
    <source>
        <dbReference type="ARBA" id="ARBA00020425"/>
    </source>
</evidence>
<dbReference type="PANTHER" id="PTHR34874">
    <property type="entry name" value="PROTEIN YCHN"/>
    <property type="match status" value="1"/>
</dbReference>
<keyword evidence="8" id="KW-1185">Reference proteome</keyword>
<evidence type="ECO:0000256" key="2">
    <source>
        <dbReference type="ARBA" id="ARBA00004496"/>
    </source>
</evidence>
<proteinExistence type="inferred from homology"/>
<dbReference type="Gene3D" id="3.40.1260.10">
    <property type="entry name" value="DsrEFH-like"/>
    <property type="match status" value="1"/>
</dbReference>
<evidence type="ECO:0000256" key="3">
    <source>
        <dbReference type="ARBA" id="ARBA00007067"/>
    </source>
</evidence>